<evidence type="ECO:0008006" key="3">
    <source>
        <dbReference type="Google" id="ProtNLM"/>
    </source>
</evidence>
<gene>
    <name evidence="1" type="ORF">OIDMADRAFT_105307</name>
</gene>
<dbReference type="STRING" id="913774.A0A0C3D7D1"/>
<organism evidence="1 2">
    <name type="scientific">Oidiodendron maius (strain Zn)</name>
    <dbReference type="NCBI Taxonomy" id="913774"/>
    <lineage>
        <taxon>Eukaryota</taxon>
        <taxon>Fungi</taxon>
        <taxon>Dikarya</taxon>
        <taxon>Ascomycota</taxon>
        <taxon>Pezizomycotina</taxon>
        <taxon>Leotiomycetes</taxon>
        <taxon>Leotiomycetes incertae sedis</taxon>
        <taxon>Myxotrichaceae</taxon>
        <taxon>Oidiodendron</taxon>
    </lineage>
</organism>
<evidence type="ECO:0000313" key="1">
    <source>
        <dbReference type="EMBL" id="KIM97812.1"/>
    </source>
</evidence>
<dbReference type="PANTHER" id="PTHR34365:SF7">
    <property type="entry name" value="GLYCINE-RICH DOMAIN-CONTAINING PROTEIN 1"/>
    <property type="match status" value="1"/>
</dbReference>
<evidence type="ECO:0000313" key="2">
    <source>
        <dbReference type="Proteomes" id="UP000054321"/>
    </source>
</evidence>
<name>A0A0C3D7D1_OIDMZ</name>
<dbReference type="PANTHER" id="PTHR34365">
    <property type="entry name" value="ENOLASE (DUF1399)"/>
    <property type="match status" value="1"/>
</dbReference>
<dbReference type="Pfam" id="PF07173">
    <property type="entry name" value="GRDP-like"/>
    <property type="match status" value="1"/>
</dbReference>
<dbReference type="AlphaFoldDB" id="A0A0C3D7D1"/>
<reference evidence="1 2" key="1">
    <citation type="submission" date="2014-04" db="EMBL/GenBank/DDBJ databases">
        <authorList>
            <consortium name="DOE Joint Genome Institute"/>
            <person name="Kuo A."/>
            <person name="Martino E."/>
            <person name="Perotto S."/>
            <person name="Kohler A."/>
            <person name="Nagy L.G."/>
            <person name="Floudas D."/>
            <person name="Copeland A."/>
            <person name="Barry K.W."/>
            <person name="Cichocki N."/>
            <person name="Veneault-Fourrey C."/>
            <person name="LaButti K."/>
            <person name="Lindquist E.A."/>
            <person name="Lipzen A."/>
            <person name="Lundell T."/>
            <person name="Morin E."/>
            <person name="Murat C."/>
            <person name="Sun H."/>
            <person name="Tunlid A."/>
            <person name="Henrissat B."/>
            <person name="Grigoriev I.V."/>
            <person name="Hibbett D.S."/>
            <person name="Martin F."/>
            <person name="Nordberg H.P."/>
            <person name="Cantor M.N."/>
            <person name="Hua S.X."/>
        </authorList>
    </citation>
    <scope>NUCLEOTIDE SEQUENCE [LARGE SCALE GENOMIC DNA]</scope>
    <source>
        <strain evidence="1 2">Zn</strain>
    </source>
</reference>
<dbReference type="EMBL" id="KN832881">
    <property type="protein sequence ID" value="KIM97812.1"/>
    <property type="molecule type" value="Genomic_DNA"/>
</dbReference>
<dbReference type="InParanoid" id="A0A0C3D7D1"/>
<dbReference type="HOGENOM" id="CLU_010103_3_1_1"/>
<proteinExistence type="predicted"/>
<keyword evidence="2" id="KW-1185">Reference proteome</keyword>
<reference evidence="2" key="2">
    <citation type="submission" date="2015-01" db="EMBL/GenBank/DDBJ databases">
        <title>Evolutionary Origins and Diversification of the Mycorrhizal Mutualists.</title>
        <authorList>
            <consortium name="DOE Joint Genome Institute"/>
            <consortium name="Mycorrhizal Genomics Consortium"/>
            <person name="Kohler A."/>
            <person name="Kuo A."/>
            <person name="Nagy L.G."/>
            <person name="Floudas D."/>
            <person name="Copeland A."/>
            <person name="Barry K.W."/>
            <person name="Cichocki N."/>
            <person name="Veneault-Fourrey C."/>
            <person name="LaButti K."/>
            <person name="Lindquist E.A."/>
            <person name="Lipzen A."/>
            <person name="Lundell T."/>
            <person name="Morin E."/>
            <person name="Murat C."/>
            <person name="Riley R."/>
            <person name="Ohm R."/>
            <person name="Sun H."/>
            <person name="Tunlid A."/>
            <person name="Henrissat B."/>
            <person name="Grigoriev I.V."/>
            <person name="Hibbett D.S."/>
            <person name="Martin F."/>
        </authorList>
    </citation>
    <scope>NUCLEOTIDE SEQUENCE [LARGE SCALE GENOMIC DNA]</scope>
    <source>
        <strain evidence="2">Zn</strain>
    </source>
</reference>
<dbReference type="OrthoDB" id="2684236at2759"/>
<accession>A0A0C3D7D1</accession>
<sequence length="760" mass="82916">MPINLEKLSLGADAPPTYTAADPLDAPAGPSSEELSAAFSNLTLPDVTVPFPTADQCLAHLKLLNSFHALKEDVGYTDGLFGLWDARCEKLEGKERDEALAKTREKRWAIYIARAVERFEVWWLKYLCSLEESKRLEGKEMISTSVDYTLFMGKGRPRKWTTAMLPPLDVLMVWHAFMLNPRNYLEDCIRFGLKHLWATGMPWPAVNEAIDTDFNYTVSKQGMETFSGTTGLSWNNADDPMSKTLYCPRCSTQLNIPWTTCGAKEKPSHEEITQMVGTGYGDRGLSYPCHKCRSNITHDFLRVAKFRKDTENLIMKDWPLGGTIITPSTGTPVAPAEKIWHWEPNLFPNRLVGKELRVRILELINPGSTNEPTMNDIKNILESAIKDRSVIKKANKGAPLDSGVLSGREKLAIRKMMSRYWENTSIFALELGGAVIRQGVFVEKMHSIDWLHSPTAKSTMERLITKYARFMQIIADHQFHVAVPTLDVDLGWHTHQLSPQAYFNYTVDKCRKFIDHDDKIDEDELSTSFEWTSKTYQKQYKEVYSECTCWYCEAIRTKHISNARIFGQSKHEKVMNSFYDSGAAKLCPPDKSAHISSHNAVKSIESGIGAEIAQRLRLKHQKDLEAAYQKACARAAAKGRPIPQRTTAADYYVGSWGYPYLMYGPYMSIGMMGGLYYAGDPCLMPVGAGMVGNCCAGTCSGGIAAGGCGSPGGCGGTVGGCSGGAAGGCGGGVGGGGCGGGGGGGCGGGGGGGGCGGGGA</sequence>
<dbReference type="Proteomes" id="UP000054321">
    <property type="component" value="Unassembled WGS sequence"/>
</dbReference>
<dbReference type="InterPro" id="IPR009836">
    <property type="entry name" value="GRDP-like"/>
</dbReference>
<protein>
    <recommendedName>
        <fullName evidence="3">Glycine-rich domain-containing protein 1</fullName>
    </recommendedName>
</protein>